<dbReference type="PANTHER" id="PTHR47973">
    <property type="entry name" value="CYSTEINE-RICH RECEPTOR-LIKE PROTEIN KINASE 3"/>
    <property type="match status" value="1"/>
</dbReference>
<evidence type="ECO:0000259" key="7">
    <source>
        <dbReference type="PROSITE" id="PS50011"/>
    </source>
</evidence>
<dbReference type="InterPro" id="IPR052059">
    <property type="entry name" value="CR_Ser/Thr_kinase"/>
</dbReference>
<dbReference type="OrthoDB" id="4062651at2759"/>
<gene>
    <name evidence="8" type="ORF">HHK36_001449</name>
</gene>
<organism evidence="8 9">
    <name type="scientific">Tetracentron sinense</name>
    <name type="common">Spur-leaf</name>
    <dbReference type="NCBI Taxonomy" id="13715"/>
    <lineage>
        <taxon>Eukaryota</taxon>
        <taxon>Viridiplantae</taxon>
        <taxon>Streptophyta</taxon>
        <taxon>Embryophyta</taxon>
        <taxon>Tracheophyta</taxon>
        <taxon>Spermatophyta</taxon>
        <taxon>Magnoliopsida</taxon>
        <taxon>Trochodendrales</taxon>
        <taxon>Trochodendraceae</taxon>
        <taxon>Tetracentron</taxon>
    </lineage>
</organism>
<evidence type="ECO:0000256" key="1">
    <source>
        <dbReference type="ARBA" id="ARBA00022679"/>
    </source>
</evidence>
<evidence type="ECO:0000256" key="4">
    <source>
        <dbReference type="ARBA" id="ARBA00022840"/>
    </source>
</evidence>
<dbReference type="InterPro" id="IPR011009">
    <property type="entry name" value="Kinase-like_dom_sf"/>
</dbReference>
<name>A0A835DV10_TETSI</name>
<keyword evidence="4 5" id="KW-0067">ATP-binding</keyword>
<evidence type="ECO:0000256" key="3">
    <source>
        <dbReference type="ARBA" id="ARBA00022777"/>
    </source>
</evidence>
<feature type="domain" description="Protein kinase" evidence="7">
    <location>
        <begin position="127"/>
        <end position="336"/>
    </location>
</feature>
<reference evidence="8 9" key="1">
    <citation type="submission" date="2020-04" db="EMBL/GenBank/DDBJ databases">
        <title>Plant Genome Project.</title>
        <authorList>
            <person name="Zhang R.-G."/>
        </authorList>
    </citation>
    <scope>NUCLEOTIDE SEQUENCE [LARGE SCALE GENOMIC DNA]</scope>
    <source>
        <strain evidence="8">YNK0</strain>
        <tissue evidence="8">Leaf</tissue>
    </source>
</reference>
<dbReference type="FunFam" id="3.30.200.20:FF:000225">
    <property type="entry name" value="cold-responsive protein kinase 1"/>
    <property type="match status" value="1"/>
</dbReference>
<dbReference type="OMA" id="HEAWELY"/>
<keyword evidence="1" id="KW-0808">Transferase</keyword>
<comment type="caution">
    <text evidence="8">The sequence shown here is derived from an EMBL/GenBank/DDBJ whole genome shotgun (WGS) entry which is preliminary data.</text>
</comment>
<dbReference type="PROSITE" id="PS50011">
    <property type="entry name" value="PROTEIN_KINASE_DOM"/>
    <property type="match status" value="1"/>
</dbReference>
<keyword evidence="9" id="KW-1185">Reference proteome</keyword>
<feature type="compositionally biased region" description="Polar residues" evidence="6">
    <location>
        <begin position="296"/>
        <end position="306"/>
    </location>
</feature>
<dbReference type="EMBL" id="JABCRI010000001">
    <property type="protein sequence ID" value="KAF8413462.1"/>
    <property type="molecule type" value="Genomic_DNA"/>
</dbReference>
<evidence type="ECO:0000313" key="9">
    <source>
        <dbReference type="Proteomes" id="UP000655225"/>
    </source>
</evidence>
<dbReference type="AlphaFoldDB" id="A0A835DV10"/>
<dbReference type="InterPro" id="IPR001245">
    <property type="entry name" value="Ser-Thr/Tyr_kinase_cat_dom"/>
</dbReference>
<proteinExistence type="predicted"/>
<dbReference type="GO" id="GO:0004713">
    <property type="term" value="F:protein tyrosine kinase activity"/>
    <property type="evidence" value="ECO:0007669"/>
    <property type="project" value="InterPro"/>
</dbReference>
<feature type="region of interest" description="Disordered" evidence="6">
    <location>
        <begin position="291"/>
        <end position="318"/>
    </location>
</feature>
<protein>
    <recommendedName>
        <fullName evidence="7">Protein kinase domain-containing protein</fullName>
    </recommendedName>
</protein>
<dbReference type="SUPFAM" id="SSF56112">
    <property type="entry name" value="Protein kinase-like (PK-like)"/>
    <property type="match status" value="1"/>
</dbReference>
<dbReference type="SMART" id="SM00219">
    <property type="entry name" value="TyrKc"/>
    <property type="match status" value="1"/>
</dbReference>
<sequence length="336" mass="36943">MDNIQSRMLAASLHGLFRAFLDSLLIAENHLSLSLSLLSYASPSHQYLSLYLLILLQSFKRVGVFIRSIGCQRSGSVVHVMTCFAFLFGRGTASAPKRTVEVDEEVSGIQNVNLYTYKELRIATEDFSAANKIGEGGFGSVYKGRLKDGIIAAIKVLSADSRQGVREFLTEINVISDIEHDNLVTLYGCCVEGNHRIVTPCMGILLLQTWALHERKELVELVDTSLNGDFDAEEACRFLEIGLLCTQDAPKLRPAMSTVVKMLTGEMDVDNENISKPGLISDFMDVKVKEQKTNPDMKNTSNTESSGSDKQDNSSLLSGDTTCATMSFTAICDRTN</sequence>
<dbReference type="GO" id="GO:0005524">
    <property type="term" value="F:ATP binding"/>
    <property type="evidence" value="ECO:0007669"/>
    <property type="project" value="UniProtKB-UniRule"/>
</dbReference>
<dbReference type="InterPro" id="IPR020635">
    <property type="entry name" value="Tyr_kinase_cat_dom"/>
</dbReference>
<dbReference type="Gene3D" id="3.30.200.20">
    <property type="entry name" value="Phosphorylase Kinase, domain 1"/>
    <property type="match status" value="1"/>
</dbReference>
<dbReference type="PROSITE" id="PS00107">
    <property type="entry name" value="PROTEIN_KINASE_ATP"/>
    <property type="match status" value="1"/>
</dbReference>
<dbReference type="Pfam" id="PF07714">
    <property type="entry name" value="PK_Tyr_Ser-Thr"/>
    <property type="match status" value="1"/>
</dbReference>
<evidence type="ECO:0000313" key="8">
    <source>
        <dbReference type="EMBL" id="KAF8413462.1"/>
    </source>
</evidence>
<dbReference type="InterPro" id="IPR000719">
    <property type="entry name" value="Prot_kinase_dom"/>
</dbReference>
<accession>A0A835DV10</accession>
<dbReference type="InterPro" id="IPR017441">
    <property type="entry name" value="Protein_kinase_ATP_BS"/>
</dbReference>
<dbReference type="Proteomes" id="UP000655225">
    <property type="component" value="Unassembled WGS sequence"/>
</dbReference>
<feature type="binding site" evidence="5">
    <location>
        <position position="155"/>
    </location>
    <ligand>
        <name>ATP</name>
        <dbReference type="ChEBI" id="CHEBI:30616"/>
    </ligand>
</feature>
<keyword evidence="2 5" id="KW-0547">Nucleotide-binding</keyword>
<keyword evidence="3" id="KW-0418">Kinase</keyword>
<evidence type="ECO:0000256" key="6">
    <source>
        <dbReference type="SAM" id="MobiDB-lite"/>
    </source>
</evidence>
<evidence type="ECO:0000256" key="2">
    <source>
        <dbReference type="ARBA" id="ARBA00022741"/>
    </source>
</evidence>
<evidence type="ECO:0000256" key="5">
    <source>
        <dbReference type="PROSITE-ProRule" id="PRU10141"/>
    </source>
</evidence>